<keyword evidence="1" id="KW-0812">Transmembrane</keyword>
<keyword evidence="1" id="KW-1133">Transmembrane helix</keyword>
<evidence type="ECO:0000313" key="3">
    <source>
        <dbReference type="Proteomes" id="UP000198970"/>
    </source>
</evidence>
<keyword evidence="1" id="KW-0472">Membrane</keyword>
<accession>A0ABY1C4M6</accession>
<dbReference type="Proteomes" id="UP000198970">
    <property type="component" value="Chromosome I"/>
</dbReference>
<name>A0ABY1C4M6_9FIRM</name>
<evidence type="ECO:0000313" key="2">
    <source>
        <dbReference type="EMBL" id="SET65360.1"/>
    </source>
</evidence>
<protein>
    <submittedName>
        <fullName evidence="2">Uncharacterized protein</fullName>
    </submittedName>
</protein>
<sequence>MVNKNLILALFGAIFIIGIAILIGSTELGVNNMSGFMRMNGGSMDTNIYLIYLEQSIIKFRFLGSILSILGGLGLIKIILP</sequence>
<keyword evidence="3" id="KW-1185">Reference proteome</keyword>
<proteinExistence type="predicted"/>
<evidence type="ECO:0000256" key="1">
    <source>
        <dbReference type="SAM" id="Phobius"/>
    </source>
</evidence>
<gene>
    <name evidence="2" type="ORF">SAMN02745906_0906</name>
</gene>
<reference evidence="2 3" key="1">
    <citation type="submission" date="2016-10" db="EMBL/GenBank/DDBJ databases">
        <authorList>
            <person name="Varghese N."/>
            <person name="Submissions S."/>
        </authorList>
    </citation>
    <scope>NUCLEOTIDE SEQUENCE [LARGE SCALE GENOMIC DNA]</scope>
    <source>
        <strain evidence="2 3">ATCC 19403</strain>
    </source>
</reference>
<dbReference type="EMBL" id="LT630003">
    <property type="protein sequence ID" value="SET65360.1"/>
    <property type="molecule type" value="Genomic_DNA"/>
</dbReference>
<feature type="transmembrane region" description="Helical" evidence="1">
    <location>
        <begin position="60"/>
        <end position="80"/>
    </location>
</feature>
<feature type="transmembrane region" description="Helical" evidence="1">
    <location>
        <begin position="6"/>
        <end position="30"/>
    </location>
</feature>
<dbReference type="RefSeq" id="WP_054789524.1">
    <property type="nucleotide sequence ID" value="NZ_LT630003.1"/>
</dbReference>
<organism evidence="2 3">
    <name type="scientific">Lacrimispora sphenoides JCM 1415</name>
    <dbReference type="NCBI Taxonomy" id="1297793"/>
    <lineage>
        <taxon>Bacteria</taxon>
        <taxon>Bacillati</taxon>
        <taxon>Bacillota</taxon>
        <taxon>Clostridia</taxon>
        <taxon>Lachnospirales</taxon>
        <taxon>Lachnospiraceae</taxon>
        <taxon>Lacrimispora</taxon>
    </lineage>
</organism>